<feature type="region of interest" description="Disordered" evidence="2">
    <location>
        <begin position="694"/>
        <end position="728"/>
    </location>
</feature>
<protein>
    <recommendedName>
        <fullName evidence="6">Transposase domain-containing protein</fullName>
    </recommendedName>
</protein>
<dbReference type="InterPro" id="IPR009667">
    <property type="entry name" value="DUF1258"/>
</dbReference>
<gene>
    <name evidence="4" type="ORF">JBS370_LOCUS17808</name>
    <name evidence="3" type="ORF">ZHD862_LOCUS14111</name>
</gene>
<evidence type="ECO:0000313" key="5">
    <source>
        <dbReference type="Proteomes" id="UP000663836"/>
    </source>
</evidence>
<comment type="caution">
    <text evidence="4">The sequence shown here is derived from an EMBL/GenBank/DDBJ whole genome shotgun (WGS) entry which is preliminary data.</text>
</comment>
<evidence type="ECO:0000313" key="3">
    <source>
        <dbReference type="EMBL" id="CAF1032345.1"/>
    </source>
</evidence>
<accession>A0A819E3A1</accession>
<dbReference type="Proteomes" id="UP000663836">
    <property type="component" value="Unassembled WGS sequence"/>
</dbReference>
<feature type="region of interest" description="Disordered" evidence="2">
    <location>
        <begin position="1"/>
        <end position="22"/>
    </location>
</feature>
<feature type="compositionally biased region" description="Low complexity" evidence="2">
    <location>
        <begin position="9"/>
        <end position="19"/>
    </location>
</feature>
<feature type="region of interest" description="Disordered" evidence="2">
    <location>
        <begin position="71"/>
        <end position="91"/>
    </location>
</feature>
<dbReference type="Proteomes" id="UP000663864">
    <property type="component" value="Unassembled WGS sequence"/>
</dbReference>
<evidence type="ECO:0008006" key="6">
    <source>
        <dbReference type="Google" id="ProtNLM"/>
    </source>
</evidence>
<proteinExistence type="predicted"/>
<dbReference type="AlphaFoldDB" id="A0A819E3A1"/>
<dbReference type="EMBL" id="CAJNOT010000602">
    <property type="protein sequence ID" value="CAF1032345.1"/>
    <property type="molecule type" value="Genomic_DNA"/>
</dbReference>
<organism evidence="4 5">
    <name type="scientific">Rotaria sordida</name>
    <dbReference type="NCBI Taxonomy" id="392033"/>
    <lineage>
        <taxon>Eukaryota</taxon>
        <taxon>Metazoa</taxon>
        <taxon>Spiralia</taxon>
        <taxon>Gnathifera</taxon>
        <taxon>Rotifera</taxon>
        <taxon>Eurotatoria</taxon>
        <taxon>Bdelloidea</taxon>
        <taxon>Philodinida</taxon>
        <taxon>Philodinidae</taxon>
        <taxon>Rotaria</taxon>
    </lineage>
</organism>
<feature type="compositionally biased region" description="Polar residues" evidence="2">
    <location>
        <begin position="77"/>
        <end position="91"/>
    </location>
</feature>
<dbReference type="Pfam" id="PF06869">
    <property type="entry name" value="DUF1258"/>
    <property type="match status" value="1"/>
</dbReference>
<dbReference type="EMBL" id="CAJOBD010001951">
    <property type="protein sequence ID" value="CAF3843614.1"/>
    <property type="molecule type" value="Genomic_DNA"/>
</dbReference>
<evidence type="ECO:0000256" key="1">
    <source>
        <dbReference type="SAM" id="Coils"/>
    </source>
</evidence>
<reference evidence="4" key="1">
    <citation type="submission" date="2021-02" db="EMBL/GenBank/DDBJ databases">
        <authorList>
            <person name="Nowell W R."/>
        </authorList>
    </citation>
    <scope>NUCLEOTIDE SEQUENCE</scope>
</reference>
<feature type="compositionally biased region" description="Low complexity" evidence="2">
    <location>
        <begin position="711"/>
        <end position="728"/>
    </location>
</feature>
<feature type="compositionally biased region" description="Polar residues" evidence="2">
    <location>
        <begin position="526"/>
        <end position="535"/>
    </location>
</feature>
<feature type="coiled-coil region" evidence="1">
    <location>
        <begin position="557"/>
        <end position="584"/>
    </location>
</feature>
<evidence type="ECO:0000256" key="2">
    <source>
        <dbReference type="SAM" id="MobiDB-lite"/>
    </source>
</evidence>
<keyword evidence="1" id="KW-0175">Coiled coil</keyword>
<sequence>MKSRLFVQKNFSSKSSNNNTDIQIYDDFGNQIDNKEAKNVSMTLNHELEHVGLEYCYNEGDQDIVMNSENEFEHDSSSVSDETESNNNTNDFLSEKNIDQFDFDLNNISTDYENVYPIQFLSQLMNFIRDACLNKTTTEALLALLRSTCSFGIDNIPKTTNSLWQQVGVAFTYKRFYYCSICFMELIHYQDCCSHCKIKSKPNSELFIFSIDDELKRIVQTNIDVIRWYSVPDHQINADIVNGEWYKRSNTGEPRLSLMLSTDGKPLIKSKQSKTSVWPVISFLVEIPPPLREYFNNIVLLGLWHSPVTPPCSLLLDKIVNNIKLLMATGINIYLNNKMIHFSINVQLITGDFPARSKCNRLVNHNGFYACSRCLFEGTRCSSPCGNHTLYRWTDFILTPQAQRTQEHMNLCAQQINSVNKIVFGVVGTSPLASILSIPQQSTFDYFHLVLEIHFRITTNSSITPGRIRKLPHGTSNTQPVFIDDDDDDDETIENEFDENYPIIHDVPFYSQQQPRPSVPYRSNKKTTGTYYTPQTKRKRAQDQVTCVVPDSFKECMDTMQSMLKEMNRKIDVINQKEELFEKKLDHMDKHINGLVRKAREYPAVQEPPKEIPIVKYNNTNLLLGPFDPTPPGLMKHLINKLFTEQEIRNRQHEQINERTLKIQEAIQAYFYQGDQDAVDLFWDGHGKIVRENQRRGRLHRHKLRAEDETQTNTQTTTDKTTVNDDNQ</sequence>
<name>A0A819E3A1_9BILA</name>
<evidence type="ECO:0000313" key="4">
    <source>
        <dbReference type="EMBL" id="CAF3843614.1"/>
    </source>
</evidence>
<feature type="region of interest" description="Disordered" evidence="2">
    <location>
        <begin position="511"/>
        <end position="540"/>
    </location>
</feature>